<keyword evidence="5" id="KW-0472">Membrane</keyword>
<evidence type="ECO:0000256" key="1">
    <source>
        <dbReference type="ARBA" id="ARBA00004123"/>
    </source>
</evidence>
<dbReference type="GO" id="GO:0006351">
    <property type="term" value="P:DNA-templated transcription"/>
    <property type="evidence" value="ECO:0007669"/>
    <property type="project" value="InterPro"/>
</dbReference>
<evidence type="ECO:0000313" key="7">
    <source>
        <dbReference type="EMBL" id="KAJ5704025.1"/>
    </source>
</evidence>
<feature type="domain" description="Xylanolytic transcriptional activator regulatory" evidence="6">
    <location>
        <begin position="121"/>
        <end position="194"/>
    </location>
</feature>
<feature type="transmembrane region" description="Helical" evidence="5">
    <location>
        <begin position="355"/>
        <end position="376"/>
    </location>
</feature>
<reference evidence="7" key="1">
    <citation type="journal article" date="2023" name="IMA Fungus">
        <title>Comparative genomic study of the Penicillium genus elucidates a diverse pangenome and 15 lateral gene transfer events.</title>
        <authorList>
            <person name="Petersen C."/>
            <person name="Sorensen T."/>
            <person name="Nielsen M.R."/>
            <person name="Sondergaard T.E."/>
            <person name="Sorensen J.L."/>
            <person name="Fitzpatrick D.A."/>
            <person name="Frisvad J.C."/>
            <person name="Nielsen K.L."/>
        </authorList>
    </citation>
    <scope>NUCLEOTIDE SEQUENCE</scope>
    <source>
        <strain evidence="7">IBT 17514</strain>
    </source>
</reference>
<protein>
    <recommendedName>
        <fullName evidence="6">Xylanolytic transcriptional activator regulatory domain-containing protein</fullName>
    </recommendedName>
</protein>
<keyword evidence="3" id="KW-0238">DNA-binding</keyword>
<sequence length="435" mass="49640">MYPFLPLPSLYAHYNLMWEVLKSDRTPGLAASVGQDDRILTCQLFGRCTASPRISQEDGRHSAGWSLYKAAMNFMGDIMDCFEGCKSQIRVLQALELIVLVIAYKNEQVIYLFRLDMIGKAESFLALAVSHAYSLNLHTAHPAGCNSNQEREMCRQARWCLYLLDRRLAIESRRPFLIQDANITTPLPQIMPNDISQCDEIMTSCEESSNTSSQVVDSVTFFYHNDHYSKIIGRTWERIYSPNGFNGSHIEMKNHLEALVSQAQTNIPSQFAYDLNPIKGPCINYEGTSWWLVKQQTLMQVRWLSLRLMIHTSMLKSLGSGYTDKIANFENEVISMTLSSKLIELFLQISEQKDIFTFPFFHYLITAAIISLGLLIKESAFKLKYGSVTLRAIQLLKSLYSHLGLWQNDPECLKTWTDAFLSLKTRRCGLSTALE</sequence>
<evidence type="ECO:0000259" key="6">
    <source>
        <dbReference type="SMART" id="SM00906"/>
    </source>
</evidence>
<keyword evidence="4" id="KW-0539">Nucleus</keyword>
<organism evidence="7 8">
    <name type="scientific">Penicillium malachiteum</name>
    <dbReference type="NCBI Taxonomy" id="1324776"/>
    <lineage>
        <taxon>Eukaryota</taxon>
        <taxon>Fungi</taxon>
        <taxon>Dikarya</taxon>
        <taxon>Ascomycota</taxon>
        <taxon>Pezizomycotina</taxon>
        <taxon>Eurotiomycetes</taxon>
        <taxon>Eurotiomycetidae</taxon>
        <taxon>Eurotiales</taxon>
        <taxon>Aspergillaceae</taxon>
        <taxon>Penicillium</taxon>
    </lineage>
</organism>
<reference evidence="7" key="2">
    <citation type="submission" date="2023-01" db="EMBL/GenBank/DDBJ databases">
        <authorList>
            <person name="Petersen C."/>
        </authorList>
    </citation>
    <scope>NUCLEOTIDE SEQUENCE</scope>
    <source>
        <strain evidence="7">IBT 17514</strain>
    </source>
</reference>
<dbReference type="PANTHER" id="PTHR46910:SF3">
    <property type="entry name" value="HALOTOLERANCE PROTEIN 9-RELATED"/>
    <property type="match status" value="1"/>
</dbReference>
<dbReference type="GO" id="GO:0003677">
    <property type="term" value="F:DNA binding"/>
    <property type="evidence" value="ECO:0007669"/>
    <property type="project" value="UniProtKB-KW"/>
</dbReference>
<dbReference type="PANTHER" id="PTHR46910">
    <property type="entry name" value="TRANSCRIPTION FACTOR PDR1"/>
    <property type="match status" value="1"/>
</dbReference>
<evidence type="ECO:0000256" key="5">
    <source>
        <dbReference type="SAM" id="Phobius"/>
    </source>
</evidence>
<keyword evidence="5" id="KW-1133">Transmembrane helix</keyword>
<dbReference type="InterPro" id="IPR050987">
    <property type="entry name" value="AtrR-like"/>
</dbReference>
<dbReference type="CDD" id="cd12148">
    <property type="entry name" value="fungal_TF_MHR"/>
    <property type="match status" value="1"/>
</dbReference>
<dbReference type="GO" id="GO:0005634">
    <property type="term" value="C:nucleus"/>
    <property type="evidence" value="ECO:0007669"/>
    <property type="project" value="UniProtKB-SubCell"/>
</dbReference>
<keyword evidence="8" id="KW-1185">Reference proteome</keyword>
<dbReference type="EMBL" id="JAQJAN010000020">
    <property type="protein sequence ID" value="KAJ5704025.1"/>
    <property type="molecule type" value="Genomic_DNA"/>
</dbReference>
<dbReference type="GO" id="GO:0008270">
    <property type="term" value="F:zinc ion binding"/>
    <property type="evidence" value="ECO:0007669"/>
    <property type="project" value="InterPro"/>
</dbReference>
<dbReference type="Proteomes" id="UP001215712">
    <property type="component" value="Unassembled WGS sequence"/>
</dbReference>
<gene>
    <name evidence="7" type="ORF">N7493_011163</name>
</gene>
<dbReference type="InterPro" id="IPR007219">
    <property type="entry name" value="XnlR_reg_dom"/>
</dbReference>
<keyword evidence="5" id="KW-0812">Transmembrane</keyword>
<evidence type="ECO:0000256" key="4">
    <source>
        <dbReference type="ARBA" id="ARBA00023242"/>
    </source>
</evidence>
<dbReference type="SMART" id="SM00906">
    <property type="entry name" value="Fungal_trans"/>
    <property type="match status" value="1"/>
</dbReference>
<evidence type="ECO:0000256" key="2">
    <source>
        <dbReference type="ARBA" id="ARBA00022723"/>
    </source>
</evidence>
<dbReference type="Pfam" id="PF04082">
    <property type="entry name" value="Fungal_trans"/>
    <property type="match status" value="1"/>
</dbReference>
<accession>A0AAD6HBM4</accession>
<comment type="caution">
    <text evidence="7">The sequence shown here is derived from an EMBL/GenBank/DDBJ whole genome shotgun (WGS) entry which is preliminary data.</text>
</comment>
<dbReference type="GO" id="GO:0003700">
    <property type="term" value="F:DNA-binding transcription factor activity"/>
    <property type="evidence" value="ECO:0007669"/>
    <property type="project" value="InterPro"/>
</dbReference>
<keyword evidence="2" id="KW-0479">Metal-binding</keyword>
<name>A0AAD6HBM4_9EURO</name>
<proteinExistence type="predicted"/>
<dbReference type="AlphaFoldDB" id="A0AAD6HBM4"/>
<evidence type="ECO:0000256" key="3">
    <source>
        <dbReference type="ARBA" id="ARBA00023125"/>
    </source>
</evidence>
<comment type="subcellular location">
    <subcellularLocation>
        <location evidence="1">Nucleus</location>
    </subcellularLocation>
</comment>
<evidence type="ECO:0000313" key="8">
    <source>
        <dbReference type="Proteomes" id="UP001215712"/>
    </source>
</evidence>